<accession>A0A7I4YUN2</accession>
<dbReference type="PANTHER" id="PTHR24247:SF265">
    <property type="entry name" value="MUSCARINIC ACETYLCHOLINE RECEPTOR DM1"/>
    <property type="match status" value="1"/>
</dbReference>
<dbReference type="GO" id="GO:0030425">
    <property type="term" value="C:dendrite"/>
    <property type="evidence" value="ECO:0007669"/>
    <property type="project" value="TreeGrafter"/>
</dbReference>
<dbReference type="InterPro" id="IPR000276">
    <property type="entry name" value="GPCR_Rhodpsn"/>
</dbReference>
<evidence type="ECO:0000313" key="13">
    <source>
        <dbReference type="Proteomes" id="UP000025227"/>
    </source>
</evidence>
<name>A0A7I4YUN2_HAECO</name>
<evidence type="ECO:0000256" key="4">
    <source>
        <dbReference type="ARBA" id="ARBA00022989"/>
    </source>
</evidence>
<evidence type="ECO:0000313" key="14">
    <source>
        <dbReference type="WBParaSite" id="HCON_00146030-00001"/>
    </source>
</evidence>
<dbReference type="Pfam" id="PF00001">
    <property type="entry name" value="7tm_1"/>
    <property type="match status" value="1"/>
</dbReference>
<sequence>MARPHGLAVSLEVQPSTSSSAVPLTSSPVTLPFRNTQLFQLVMKLLSASTDNATSQTLPVNASDFPYGDESRMVAIIVFGAVFAIVTFIGNLMVMVSFKIDKQLQTISNYFLFSLAVADIAIGMISIPLWTYYTAMQTWGIGYTMCQFWLCVDYLMSNASVLNLLLISFDRYFSVTRPLSYRPRRTTRKALIMIACTYIISVILWPPWIISWPYIEGKFTVEPGTCVVQFLETNPYVTVGTAVAAFYLPVTILIVLYSRVYWETRKRRRDFGKLQASQLRSEMNDSVRTQRSVSQKIKKKFSRRSIRRDASSNSFPKNNERGSLKKGVWGTNDSKGLNRTRSRINWLKMCSTRSHSSSEDSSEAQVMNIDDTSLSSSLYTAKRKNTSPPLSPIPANDETISTETQNENSPRSGSMRFRTRPTDRPTFDTYTVLIELKDEGSRPSVRLSNCDTATQEAISRRESRCRSRSDCNAEVAEPEVNRQTSVKDSISPAKNGRFSRVGTQISGGKDRKSEKERKKNERKQESKAAKTLSAILAAFIVTWTPYNVIVCYEAFFPHSVPDYLFTASYFLCYINSTINPLCYALCNARFRHTYRRILRCKFGAERPNISRNAYVRRQ</sequence>
<dbReference type="SUPFAM" id="SSF81321">
    <property type="entry name" value="Family A G protein-coupled receptor-like"/>
    <property type="match status" value="1"/>
</dbReference>
<keyword evidence="3 9" id="KW-0812">Transmembrane</keyword>
<dbReference type="FunFam" id="1.20.1070.10:FF:000582">
    <property type="entry name" value="Muscarinic acetylcholine receptor gar-3"/>
    <property type="match status" value="1"/>
</dbReference>
<evidence type="ECO:0000256" key="8">
    <source>
        <dbReference type="ARBA" id="ARBA00023224"/>
    </source>
</evidence>
<evidence type="ECO:0000256" key="10">
    <source>
        <dbReference type="SAM" id="MobiDB-lite"/>
    </source>
</evidence>
<keyword evidence="13" id="KW-1185">Reference proteome</keyword>
<keyword evidence="5 9" id="KW-0297">G-protein coupled receptor</keyword>
<feature type="transmembrane region" description="Helical" evidence="11">
    <location>
        <begin position="528"/>
        <end position="546"/>
    </location>
</feature>
<comment type="subcellular location">
    <subcellularLocation>
        <location evidence="1">Cell membrane</location>
        <topology evidence="1">Multi-pass membrane protein</topology>
    </subcellularLocation>
</comment>
<evidence type="ECO:0000256" key="9">
    <source>
        <dbReference type="RuleBase" id="RU000688"/>
    </source>
</evidence>
<keyword evidence="2" id="KW-1003">Cell membrane</keyword>
<dbReference type="Proteomes" id="UP000025227">
    <property type="component" value="Unplaced"/>
</dbReference>
<feature type="compositionally biased region" description="Polar residues" evidence="10">
    <location>
        <begin position="282"/>
        <end position="295"/>
    </location>
</feature>
<dbReference type="GO" id="GO:0005886">
    <property type="term" value="C:plasma membrane"/>
    <property type="evidence" value="ECO:0007669"/>
    <property type="project" value="UniProtKB-SubCell"/>
</dbReference>
<keyword evidence="7 9" id="KW-0675">Receptor</keyword>
<feature type="transmembrane region" description="Helical" evidence="11">
    <location>
        <begin position="147"/>
        <end position="169"/>
    </location>
</feature>
<feature type="transmembrane region" description="Helical" evidence="11">
    <location>
        <begin position="566"/>
        <end position="586"/>
    </location>
</feature>
<feature type="region of interest" description="Disordered" evidence="10">
    <location>
        <begin position="476"/>
        <end position="525"/>
    </location>
</feature>
<dbReference type="AlphaFoldDB" id="A0A7I4YUN2"/>
<feature type="transmembrane region" description="Helical" evidence="11">
    <location>
        <begin position="235"/>
        <end position="258"/>
    </location>
</feature>
<dbReference type="GO" id="GO:0007187">
    <property type="term" value="P:G protein-coupled receptor signaling pathway, coupled to cyclic nucleotide second messenger"/>
    <property type="evidence" value="ECO:0007669"/>
    <property type="project" value="TreeGrafter"/>
</dbReference>
<dbReference type="Gene3D" id="1.20.1070.10">
    <property type="entry name" value="Rhodopsin 7-helix transmembrane proteins"/>
    <property type="match status" value="2"/>
</dbReference>
<evidence type="ECO:0000256" key="2">
    <source>
        <dbReference type="ARBA" id="ARBA00022475"/>
    </source>
</evidence>
<evidence type="ECO:0000256" key="6">
    <source>
        <dbReference type="ARBA" id="ARBA00023136"/>
    </source>
</evidence>
<dbReference type="GO" id="GO:0045202">
    <property type="term" value="C:synapse"/>
    <property type="evidence" value="ECO:0007669"/>
    <property type="project" value="TreeGrafter"/>
</dbReference>
<feature type="region of interest" description="Disordered" evidence="10">
    <location>
        <begin position="282"/>
        <end position="336"/>
    </location>
</feature>
<evidence type="ECO:0000256" key="11">
    <source>
        <dbReference type="SAM" id="Phobius"/>
    </source>
</evidence>
<dbReference type="SMART" id="SM01381">
    <property type="entry name" value="7TM_GPCR_Srsx"/>
    <property type="match status" value="1"/>
</dbReference>
<dbReference type="InterPro" id="IPR000995">
    <property type="entry name" value="Musac_Ach_rcpt"/>
</dbReference>
<dbReference type="GO" id="GO:0004993">
    <property type="term" value="F:G protein-coupled serotonin receptor activity"/>
    <property type="evidence" value="ECO:0007669"/>
    <property type="project" value="TreeGrafter"/>
</dbReference>
<dbReference type="InterPro" id="IPR017452">
    <property type="entry name" value="GPCR_Rhodpsn_7TM"/>
</dbReference>
<feature type="compositionally biased region" description="Basic residues" evidence="10">
    <location>
        <begin position="296"/>
        <end position="306"/>
    </location>
</feature>
<feature type="compositionally biased region" description="Basic and acidic residues" evidence="10">
    <location>
        <begin position="508"/>
        <end position="525"/>
    </location>
</feature>
<dbReference type="PRINTS" id="PR00237">
    <property type="entry name" value="GPCRRHODOPSN"/>
</dbReference>
<dbReference type="WBParaSite" id="HCON_00146030-00002">
    <property type="protein sequence ID" value="HCON_00146030-00002"/>
    <property type="gene ID" value="HCON_00146030"/>
</dbReference>
<feature type="region of interest" description="Disordered" evidence="10">
    <location>
        <begin position="380"/>
        <end position="424"/>
    </location>
</feature>
<dbReference type="PROSITE" id="PS00237">
    <property type="entry name" value="G_PROTEIN_RECEP_F1_1"/>
    <property type="match status" value="1"/>
</dbReference>
<dbReference type="PRINTS" id="PR00243">
    <property type="entry name" value="MUSCARINICR"/>
</dbReference>
<evidence type="ECO:0000256" key="7">
    <source>
        <dbReference type="ARBA" id="ARBA00023170"/>
    </source>
</evidence>
<feature type="compositionally biased region" description="Polar residues" evidence="10">
    <location>
        <begin position="398"/>
        <end position="412"/>
    </location>
</feature>
<evidence type="ECO:0000256" key="3">
    <source>
        <dbReference type="ARBA" id="ARBA00022692"/>
    </source>
</evidence>
<feature type="transmembrane region" description="Helical" evidence="11">
    <location>
        <begin position="73"/>
        <end position="98"/>
    </location>
</feature>
<evidence type="ECO:0000256" key="1">
    <source>
        <dbReference type="ARBA" id="ARBA00004651"/>
    </source>
</evidence>
<dbReference type="GO" id="GO:0016907">
    <property type="term" value="F:G protein-coupled acetylcholine receptor activity"/>
    <property type="evidence" value="ECO:0007669"/>
    <property type="project" value="InterPro"/>
</dbReference>
<dbReference type="OMA" id="TWACDLW"/>
<keyword evidence="6 11" id="KW-0472">Membrane</keyword>
<keyword evidence="8 9" id="KW-0807">Transducer</keyword>
<dbReference type="GO" id="GO:0007197">
    <property type="term" value="P:adenylate cyclase-inhibiting G protein-coupled acetylcholine receptor signaling pathway"/>
    <property type="evidence" value="ECO:0007669"/>
    <property type="project" value="TreeGrafter"/>
</dbReference>
<reference evidence="14 15" key="1">
    <citation type="submission" date="2020-12" db="UniProtKB">
        <authorList>
            <consortium name="WormBaseParasite"/>
        </authorList>
    </citation>
    <scope>IDENTIFICATION</scope>
    <source>
        <strain evidence="14 15">MHco3</strain>
    </source>
</reference>
<evidence type="ECO:0000313" key="15">
    <source>
        <dbReference type="WBParaSite" id="HCON_00146030-00002"/>
    </source>
</evidence>
<protein>
    <submittedName>
        <fullName evidence="14 15">G_PROTEIN_RECEP_F1_2 domain-containing protein</fullName>
    </submittedName>
</protein>
<feature type="transmembrane region" description="Helical" evidence="11">
    <location>
        <begin position="190"/>
        <end position="215"/>
    </location>
</feature>
<comment type="similarity">
    <text evidence="9">Belongs to the G-protein coupled receptor 1 family.</text>
</comment>
<organism evidence="13 15">
    <name type="scientific">Haemonchus contortus</name>
    <name type="common">Barber pole worm</name>
    <dbReference type="NCBI Taxonomy" id="6289"/>
    <lineage>
        <taxon>Eukaryota</taxon>
        <taxon>Metazoa</taxon>
        <taxon>Ecdysozoa</taxon>
        <taxon>Nematoda</taxon>
        <taxon>Chromadorea</taxon>
        <taxon>Rhabditida</taxon>
        <taxon>Rhabditina</taxon>
        <taxon>Rhabditomorpha</taxon>
        <taxon>Strongyloidea</taxon>
        <taxon>Trichostrongylidae</taxon>
        <taxon>Haemonchus</taxon>
    </lineage>
</organism>
<dbReference type="PANTHER" id="PTHR24247">
    <property type="entry name" value="5-HYDROXYTRYPTAMINE RECEPTOR"/>
    <property type="match status" value="1"/>
</dbReference>
<evidence type="ECO:0000259" key="12">
    <source>
        <dbReference type="PROSITE" id="PS50262"/>
    </source>
</evidence>
<evidence type="ECO:0000256" key="5">
    <source>
        <dbReference type="ARBA" id="ARBA00023040"/>
    </source>
</evidence>
<dbReference type="WBParaSite" id="HCON_00146030-00001">
    <property type="protein sequence ID" value="HCON_00146030-00001"/>
    <property type="gene ID" value="HCON_00146030"/>
</dbReference>
<feature type="domain" description="G-protein coupled receptors family 1 profile" evidence="12">
    <location>
        <begin position="90"/>
        <end position="583"/>
    </location>
</feature>
<keyword evidence="4 11" id="KW-1133">Transmembrane helix</keyword>
<proteinExistence type="inferred from homology"/>
<feature type="transmembrane region" description="Helical" evidence="11">
    <location>
        <begin position="110"/>
        <end position="135"/>
    </location>
</feature>
<dbReference type="PROSITE" id="PS50262">
    <property type="entry name" value="G_PROTEIN_RECEP_F1_2"/>
    <property type="match status" value="1"/>
</dbReference>
<dbReference type="OrthoDB" id="10071887at2759"/>